<dbReference type="RefSeq" id="WP_053401383.1">
    <property type="nucleotide sequence ID" value="NZ_JAUKEN010000001.1"/>
</dbReference>
<keyword evidence="2" id="KW-1133">Transmembrane helix</keyword>
<gene>
    <name evidence="3" type="ORF">AMD01_10680</name>
</gene>
<feature type="transmembrane region" description="Helical" evidence="2">
    <location>
        <begin position="7"/>
        <end position="26"/>
    </location>
</feature>
<accession>A0A0M0L5E8</accession>
<keyword evidence="1" id="KW-0175">Coiled coil</keyword>
<keyword evidence="4" id="KW-1185">Reference proteome</keyword>
<reference evidence="4" key="1">
    <citation type="submission" date="2015-08" db="EMBL/GenBank/DDBJ databases">
        <title>Fjat-14210 dsm16467.</title>
        <authorList>
            <person name="Liu B."/>
            <person name="Wang J."/>
            <person name="Zhu Y."/>
            <person name="Liu G."/>
            <person name="Chen Q."/>
            <person name="Chen Z."/>
            <person name="Lan J."/>
            <person name="Che J."/>
            <person name="Ge C."/>
            <person name="Shi H."/>
            <person name="Pan Z."/>
            <person name="Liu X."/>
        </authorList>
    </citation>
    <scope>NUCLEOTIDE SEQUENCE [LARGE SCALE GENOMIC DNA]</scope>
    <source>
        <strain evidence="4">DSM 16467</strain>
    </source>
</reference>
<sequence length="216" mass="24845">MKVSQMIKWSSSAGGIGLLSIPAFHYGLDMNMWLSAVSGVGVSGALMTTTGGALVIKKLTKRDPYKEEIAYIKHQVREAKKHLKMIGSSRFKVRSVTMWMQLTKLYKVAKSIIDMVDKEPIRYVDTQPFFQTYLPSTVTVIERYLFLATKPTKNIEVRDALRDAEEMIDEMVNKYDRLLKKALESDMENLNIELKILKDAFEDEKRWRPTSTKKIE</sequence>
<keyword evidence="2" id="KW-0472">Membrane</keyword>
<proteinExistence type="predicted"/>
<keyword evidence="2" id="KW-0812">Transmembrane</keyword>
<name>A0A0M0L5E8_9BACI</name>
<dbReference type="PATRIC" id="fig|284581.3.peg.2235"/>
<evidence type="ECO:0000256" key="2">
    <source>
        <dbReference type="SAM" id="Phobius"/>
    </source>
</evidence>
<protein>
    <recommendedName>
        <fullName evidence="5">5-bromo-4-chloroindolyl phosphate hydrolysis protein</fullName>
    </recommendedName>
</protein>
<dbReference type="STRING" id="284581.AMD01_10680"/>
<comment type="caution">
    <text evidence="3">The sequence shown here is derived from an EMBL/GenBank/DDBJ whole genome shotgun (WGS) entry which is preliminary data.</text>
</comment>
<evidence type="ECO:0008006" key="5">
    <source>
        <dbReference type="Google" id="ProtNLM"/>
    </source>
</evidence>
<dbReference type="AlphaFoldDB" id="A0A0M0L5E8"/>
<dbReference type="EMBL" id="LILC01000013">
    <property type="protein sequence ID" value="KOO46305.1"/>
    <property type="molecule type" value="Genomic_DNA"/>
</dbReference>
<feature type="coiled-coil region" evidence="1">
    <location>
        <begin position="154"/>
        <end position="200"/>
    </location>
</feature>
<dbReference type="InterPro" id="IPR018770">
    <property type="entry name" value="ChloroindolylP_hydrolase"/>
</dbReference>
<feature type="transmembrane region" description="Helical" evidence="2">
    <location>
        <begin position="32"/>
        <end position="56"/>
    </location>
</feature>
<dbReference type="Pfam" id="PF10112">
    <property type="entry name" value="Halogen_Hydrol"/>
    <property type="match status" value="1"/>
</dbReference>
<evidence type="ECO:0000256" key="1">
    <source>
        <dbReference type="SAM" id="Coils"/>
    </source>
</evidence>
<evidence type="ECO:0000313" key="4">
    <source>
        <dbReference type="Proteomes" id="UP000037558"/>
    </source>
</evidence>
<dbReference type="Proteomes" id="UP000037558">
    <property type="component" value="Unassembled WGS sequence"/>
</dbReference>
<evidence type="ECO:0000313" key="3">
    <source>
        <dbReference type="EMBL" id="KOO46305.1"/>
    </source>
</evidence>
<organism evidence="3 4">
    <name type="scientific">Priestia koreensis</name>
    <dbReference type="NCBI Taxonomy" id="284581"/>
    <lineage>
        <taxon>Bacteria</taxon>
        <taxon>Bacillati</taxon>
        <taxon>Bacillota</taxon>
        <taxon>Bacilli</taxon>
        <taxon>Bacillales</taxon>
        <taxon>Bacillaceae</taxon>
        <taxon>Priestia</taxon>
    </lineage>
</organism>